<dbReference type="eggNOG" id="KOG3048">
    <property type="taxonomic scope" value="Eukaryota"/>
</dbReference>
<reference evidence="4 5" key="2">
    <citation type="journal article" date="2007" name="BMC Biol.">
        <title>A 100%-complete sequence reveals unusually simple genomic features in the hot-spring red alga Cyanidioschyzon merolae.</title>
        <authorList>
            <person name="Nozaki H."/>
            <person name="Takano H."/>
            <person name="Misumi O."/>
            <person name="Terasawa K."/>
            <person name="Matsuzaki M."/>
            <person name="Maruyama S."/>
            <person name="Nishida K."/>
            <person name="Yagisawa F."/>
            <person name="Yoshida Y."/>
            <person name="Fujiwara T."/>
            <person name="Takio S."/>
            <person name="Tamura K."/>
            <person name="Chung S.J."/>
            <person name="Nakamura S."/>
            <person name="Kuroiwa H."/>
            <person name="Tanaka K."/>
            <person name="Sato N."/>
            <person name="Kuroiwa T."/>
        </authorList>
    </citation>
    <scope>NUCLEOTIDE SEQUENCE [LARGE SCALE GENOMIC DNA]</scope>
    <source>
        <strain evidence="4 5">10D</strain>
    </source>
</reference>
<dbReference type="RefSeq" id="XP_005536526.1">
    <property type="nucleotide sequence ID" value="XM_005536469.1"/>
</dbReference>
<dbReference type="AlphaFoldDB" id="M1V5D7"/>
<dbReference type="GO" id="GO:1990113">
    <property type="term" value="P:RNA polymerase I assembly"/>
    <property type="evidence" value="ECO:0007669"/>
    <property type="project" value="TreeGrafter"/>
</dbReference>
<dbReference type="CDD" id="cd23157">
    <property type="entry name" value="Prefoldin_5"/>
    <property type="match status" value="1"/>
</dbReference>
<dbReference type="Gene3D" id="1.10.287.370">
    <property type="match status" value="1"/>
</dbReference>
<dbReference type="GO" id="GO:0016272">
    <property type="term" value="C:prefoldin complex"/>
    <property type="evidence" value="ECO:0007669"/>
    <property type="project" value="InterPro"/>
</dbReference>
<dbReference type="GO" id="GO:0005737">
    <property type="term" value="C:cytoplasm"/>
    <property type="evidence" value="ECO:0007669"/>
    <property type="project" value="TreeGrafter"/>
</dbReference>
<evidence type="ECO:0000256" key="3">
    <source>
        <dbReference type="SAM" id="MobiDB-lite"/>
    </source>
</evidence>
<keyword evidence="5" id="KW-1185">Reference proteome</keyword>
<dbReference type="STRING" id="280699.M1V5D7"/>
<dbReference type="GO" id="GO:1990114">
    <property type="term" value="P:RNA polymerase II core complex assembly"/>
    <property type="evidence" value="ECO:0007669"/>
    <property type="project" value="TreeGrafter"/>
</dbReference>
<accession>M1V5D7</accession>
<name>M1V5D7_CYAM1</name>
<dbReference type="GO" id="GO:0006457">
    <property type="term" value="P:protein folding"/>
    <property type="evidence" value="ECO:0007669"/>
    <property type="project" value="InterPro"/>
</dbReference>
<dbReference type="Pfam" id="PF02996">
    <property type="entry name" value="Prefoldin"/>
    <property type="match status" value="1"/>
</dbReference>
<evidence type="ECO:0000313" key="4">
    <source>
        <dbReference type="EMBL" id="BAM80490.1"/>
    </source>
</evidence>
<comment type="similarity">
    <text evidence="1">Belongs to the prefoldin subunit alpha family.</text>
</comment>
<dbReference type="OMA" id="QAKFKAC"/>
<dbReference type="KEGG" id="cme:CYME_CMK106C"/>
<sequence>MASLSDQSGSIGSEQTRPSGAIPVESLPPQALEQLIASLQQEVEQLADALQQLNFANQRWTLCKQSIEAFAEETTRVDLPGAQSRATDAISSTASAKPETSVEVNQNQRLLVPLSRSLYVLGRVINPERCLIDIGTGYHVERKLADAAEFFDRRLKHVRGSMRQLTLKIDQNQQQMQTIREILVRKLAGAQQAAEHT</sequence>
<dbReference type="PANTHER" id="PTHR12674:SF2">
    <property type="entry name" value="PREFOLDIN SUBUNIT 5"/>
    <property type="match status" value="1"/>
</dbReference>
<dbReference type="NCBIfam" id="TIGR00293">
    <property type="entry name" value="prefoldin subunit alpha"/>
    <property type="match status" value="1"/>
</dbReference>
<feature type="coiled-coil region" evidence="2">
    <location>
        <begin position="32"/>
        <end position="59"/>
    </location>
</feature>
<gene>
    <name evidence="4" type="ORF">CYME_CMK106C</name>
</gene>
<dbReference type="InterPro" id="IPR011599">
    <property type="entry name" value="PFD_alpha_archaea"/>
</dbReference>
<dbReference type="GeneID" id="16994467"/>
<evidence type="ECO:0000313" key="5">
    <source>
        <dbReference type="Proteomes" id="UP000007014"/>
    </source>
</evidence>
<dbReference type="OrthoDB" id="10267474at2759"/>
<proteinExistence type="inferred from homology"/>
<evidence type="ECO:0008006" key="6">
    <source>
        <dbReference type="Google" id="ProtNLM"/>
    </source>
</evidence>
<feature type="region of interest" description="Disordered" evidence="3">
    <location>
        <begin position="1"/>
        <end position="25"/>
    </location>
</feature>
<evidence type="ECO:0000256" key="1">
    <source>
        <dbReference type="ARBA" id="ARBA00010048"/>
    </source>
</evidence>
<dbReference type="EMBL" id="AP006493">
    <property type="protein sequence ID" value="BAM80490.1"/>
    <property type="molecule type" value="Genomic_DNA"/>
</dbReference>
<dbReference type="Gramene" id="CMK106CT">
    <property type="protein sequence ID" value="CMK106CT"/>
    <property type="gene ID" value="CMK106C"/>
</dbReference>
<protein>
    <recommendedName>
        <fullName evidence="6">Prefoldin subunit 5</fullName>
    </recommendedName>
</protein>
<dbReference type="InterPro" id="IPR004127">
    <property type="entry name" value="Prefoldin_subunit_alpha"/>
</dbReference>
<dbReference type="PANTHER" id="PTHR12674">
    <property type="entry name" value="PREFOLDIN SUBUNIT 5"/>
    <property type="match status" value="1"/>
</dbReference>
<reference evidence="4 5" key="1">
    <citation type="journal article" date="2004" name="Nature">
        <title>Genome sequence of the ultrasmall unicellular red alga Cyanidioschyzon merolae 10D.</title>
        <authorList>
            <person name="Matsuzaki M."/>
            <person name="Misumi O."/>
            <person name="Shin-i T."/>
            <person name="Maruyama S."/>
            <person name="Takahara M."/>
            <person name="Miyagishima S."/>
            <person name="Mori T."/>
            <person name="Nishida K."/>
            <person name="Yagisawa F."/>
            <person name="Nishida K."/>
            <person name="Yoshida Y."/>
            <person name="Nishimura Y."/>
            <person name="Nakao S."/>
            <person name="Kobayashi T."/>
            <person name="Momoyama Y."/>
            <person name="Higashiyama T."/>
            <person name="Minoda A."/>
            <person name="Sano M."/>
            <person name="Nomoto H."/>
            <person name="Oishi K."/>
            <person name="Hayashi H."/>
            <person name="Ohta F."/>
            <person name="Nishizaka S."/>
            <person name="Haga S."/>
            <person name="Miura S."/>
            <person name="Morishita T."/>
            <person name="Kabeya Y."/>
            <person name="Terasawa K."/>
            <person name="Suzuki Y."/>
            <person name="Ishii Y."/>
            <person name="Asakawa S."/>
            <person name="Takano H."/>
            <person name="Ohta N."/>
            <person name="Kuroiwa H."/>
            <person name="Tanaka K."/>
            <person name="Shimizu N."/>
            <person name="Sugano S."/>
            <person name="Sato N."/>
            <person name="Nozaki H."/>
            <person name="Ogasawara N."/>
            <person name="Kohara Y."/>
            <person name="Kuroiwa T."/>
        </authorList>
    </citation>
    <scope>NUCLEOTIDE SEQUENCE [LARGE SCALE GENOMIC DNA]</scope>
    <source>
        <strain evidence="4 5">10D</strain>
    </source>
</reference>
<evidence type="ECO:0000256" key="2">
    <source>
        <dbReference type="SAM" id="Coils"/>
    </source>
</evidence>
<dbReference type="Proteomes" id="UP000007014">
    <property type="component" value="Chromosome 11"/>
</dbReference>
<keyword evidence="2" id="KW-0175">Coiled coil</keyword>
<dbReference type="GO" id="GO:0051082">
    <property type="term" value="F:unfolded protein binding"/>
    <property type="evidence" value="ECO:0007669"/>
    <property type="project" value="InterPro"/>
</dbReference>
<dbReference type="InterPro" id="IPR009053">
    <property type="entry name" value="Prefoldin"/>
</dbReference>
<dbReference type="GO" id="GO:1990115">
    <property type="term" value="P:RNA polymerase III assembly"/>
    <property type="evidence" value="ECO:0007669"/>
    <property type="project" value="TreeGrafter"/>
</dbReference>
<dbReference type="HOGENOM" id="CLU_091867_0_1_1"/>
<organism evidence="4 5">
    <name type="scientific">Cyanidioschyzon merolae (strain NIES-3377 / 10D)</name>
    <name type="common">Unicellular red alga</name>
    <dbReference type="NCBI Taxonomy" id="280699"/>
    <lineage>
        <taxon>Eukaryota</taxon>
        <taxon>Rhodophyta</taxon>
        <taxon>Bangiophyceae</taxon>
        <taxon>Cyanidiales</taxon>
        <taxon>Cyanidiaceae</taxon>
        <taxon>Cyanidioschyzon</taxon>
    </lineage>
</organism>
<dbReference type="SUPFAM" id="SSF46579">
    <property type="entry name" value="Prefoldin"/>
    <property type="match status" value="1"/>
</dbReference>
<feature type="compositionally biased region" description="Polar residues" evidence="3">
    <location>
        <begin position="1"/>
        <end position="18"/>
    </location>
</feature>